<evidence type="ECO:0000313" key="2">
    <source>
        <dbReference type="EMBL" id="KAF5471359.1"/>
    </source>
</evidence>
<protein>
    <recommendedName>
        <fullName evidence="4">DUF4283 domain-containing protein</fullName>
    </recommendedName>
</protein>
<feature type="region of interest" description="Disordered" evidence="1">
    <location>
        <begin position="277"/>
        <end position="296"/>
    </location>
</feature>
<proteinExistence type="predicted"/>
<dbReference type="EMBL" id="LIHL02000005">
    <property type="protein sequence ID" value="KAF5471359.1"/>
    <property type="molecule type" value="Genomic_DNA"/>
</dbReference>
<evidence type="ECO:0000256" key="1">
    <source>
        <dbReference type="SAM" id="MobiDB-lite"/>
    </source>
</evidence>
<comment type="caution">
    <text evidence="2">The sequence shown here is derived from an EMBL/GenBank/DDBJ whole genome shotgun (WGS) entry which is preliminary data.</text>
</comment>
<reference evidence="2" key="2">
    <citation type="submission" date="2020-03" db="EMBL/GenBank/DDBJ databases">
        <title>Walnut 2.0.</title>
        <authorList>
            <person name="Marrano A."/>
            <person name="Britton M."/>
            <person name="Zimin A.V."/>
            <person name="Zaini P.A."/>
            <person name="Workman R."/>
            <person name="Puiu D."/>
            <person name="Bianco L."/>
            <person name="Allen B.J."/>
            <person name="Troggio M."/>
            <person name="Leslie C.A."/>
            <person name="Timp W."/>
            <person name="Dendekar A."/>
            <person name="Salzberg S.L."/>
            <person name="Neale D.B."/>
        </authorList>
    </citation>
    <scope>NUCLEOTIDE SEQUENCE</scope>
    <source>
        <tissue evidence="2">Leaves</tissue>
    </source>
</reference>
<organism evidence="2 3">
    <name type="scientific">Juglans regia</name>
    <name type="common">English walnut</name>
    <dbReference type="NCBI Taxonomy" id="51240"/>
    <lineage>
        <taxon>Eukaryota</taxon>
        <taxon>Viridiplantae</taxon>
        <taxon>Streptophyta</taxon>
        <taxon>Embryophyta</taxon>
        <taxon>Tracheophyta</taxon>
        <taxon>Spermatophyta</taxon>
        <taxon>Magnoliopsida</taxon>
        <taxon>eudicotyledons</taxon>
        <taxon>Gunneridae</taxon>
        <taxon>Pentapetalae</taxon>
        <taxon>rosids</taxon>
        <taxon>fabids</taxon>
        <taxon>Fagales</taxon>
        <taxon>Juglandaceae</taxon>
        <taxon>Juglans</taxon>
    </lineage>
</organism>
<evidence type="ECO:0008006" key="4">
    <source>
        <dbReference type="Google" id="ProtNLM"/>
    </source>
</evidence>
<evidence type="ECO:0000313" key="3">
    <source>
        <dbReference type="Proteomes" id="UP000619265"/>
    </source>
</evidence>
<sequence>MGLCREVVIEQKVFEFRKENERWWRITESGRRVVKYISVDHEALGWLGLMVKECAESLGSSEFLRTRRKGNNVLMVRRGCNNNGSVIFISEFGHEKRRGLLVVPEGRKGEGWRNFGVTLKELSPPPSVPSVRNRVAKGGGAPSWRAAGALSYSEVLQAQQRAASAVVPGENSTEIVQQRSGDGYVLLGSKEENILRVLGDMEKKVGMLLDEIDWLKRSVKGKEILSLGMGCDAGVTEGRDLGIVSGQRSKEVGSGLVEQSVSTGLEMGPALGQVVGPKKGWRAKPQPDISAQGPSFSRPPMAPICAPPVALPAQKPAQKLPTASGEYSNEPILRRVELEDGEMELETLRVVFPSSSGGLLMGSAQTKPCLASEVPDAVSVGLPAEEGLLCDFLSPIRGLCLEKAQSTPCVVEGSPVANPVQRDSQSMEMVSVEENKSGGGFEGLKVPVPASGEPKSVCGSELDFFTPANTGEEGAILTPLCTLPPNYGNSSSKWVFKKVEEIQAIIGISFGGYEKQFKALLVALEDSHSKSASKRNRELKKLTCSINYDVKDGSSGRDRSRGRGNIVLL</sequence>
<dbReference type="Proteomes" id="UP000619265">
    <property type="component" value="Unassembled WGS sequence"/>
</dbReference>
<accession>A0A833XTG1</accession>
<reference evidence="2" key="1">
    <citation type="submission" date="2015-10" db="EMBL/GenBank/DDBJ databases">
        <authorList>
            <person name="Martinez-Garcia P.J."/>
            <person name="Crepeau M.W."/>
            <person name="Puiu D."/>
            <person name="Gonzalez-Ibeas D."/>
            <person name="Whalen J."/>
            <person name="Stevens K."/>
            <person name="Paul R."/>
            <person name="Butterfield T."/>
            <person name="Britton M."/>
            <person name="Reagan R."/>
            <person name="Chakraborty S."/>
            <person name="Walawage S.L."/>
            <person name="Vasquez-Gross H.A."/>
            <person name="Cardeno C."/>
            <person name="Famula R."/>
            <person name="Pratt K."/>
            <person name="Kuruganti S."/>
            <person name="Aradhya M.K."/>
            <person name="Leslie C.A."/>
            <person name="Dandekar A.M."/>
            <person name="Salzberg S.L."/>
            <person name="Wegrzyn J.L."/>
            <person name="Langley C.H."/>
            <person name="Neale D.B."/>
        </authorList>
    </citation>
    <scope>NUCLEOTIDE SEQUENCE</scope>
    <source>
        <tissue evidence="2">Leaves</tissue>
    </source>
</reference>
<dbReference type="Gramene" id="Jr05_16360_p1">
    <property type="protein sequence ID" value="cds.Jr05_16360_p1"/>
    <property type="gene ID" value="Jr05_16360"/>
</dbReference>
<gene>
    <name evidence="2" type="ORF">F2P56_011801</name>
</gene>
<dbReference type="AlphaFoldDB" id="A0A833XTG1"/>
<name>A0A833XTG1_JUGRE</name>